<dbReference type="AlphaFoldDB" id="A0A2U1TLG9"/>
<dbReference type="SUPFAM" id="SSF53850">
    <property type="entry name" value="Periplasmic binding protein-like II"/>
    <property type="match status" value="1"/>
</dbReference>
<gene>
    <name evidence="2" type="ORF">DDT56_22300</name>
</gene>
<dbReference type="Proteomes" id="UP000296159">
    <property type="component" value="Unassembled WGS sequence"/>
</dbReference>
<keyword evidence="3" id="KW-1185">Reference proteome</keyword>
<evidence type="ECO:0000313" key="2">
    <source>
        <dbReference type="EMBL" id="PWC10274.1"/>
    </source>
</evidence>
<dbReference type="Pfam" id="PF03401">
    <property type="entry name" value="TctC"/>
    <property type="match status" value="1"/>
</dbReference>
<comment type="caution">
    <text evidence="2">The sequence shown here is derived from an EMBL/GenBank/DDBJ whole genome shotgun (WGS) entry which is preliminary data.</text>
</comment>
<protein>
    <submittedName>
        <fullName evidence="2">ABC transporter substrate-binding protein</fullName>
    </submittedName>
</protein>
<accession>A0A2U1TLG9</accession>
<dbReference type="InterPro" id="IPR005064">
    <property type="entry name" value="BUG"/>
</dbReference>
<proteinExistence type="inferred from homology"/>
<sequence length="345" mass="36425">MRSNKSSRIFPLIPLAGGDALKKVMLWLAALFFSLSTVGARGEVIDENYPRKTVRIVVPVAAGGSADKLARVLAEELSRAWGQSVVVENIPGAGGVIGTSQAAREPADGYTLLLRGESAVLPTLLLPNPGYQLDDLTGVVQAVVNPQILVVRPGLGVSTLQEYIDLAKTKSGEITVGLPGNAGIAHIAHEQFNRQADIKVNFIPYSGGAPAAVDVIGEHIDATLITLAAVTEYVRAGRLVPIAVTTSYRSPALPDVPTFAESGLPGFSVESWQGLLAPVGTPDGVRNKINRDVQALLNTPQVKERVENLGFGIAKPHTPADVDALLQEQGRTYAEIIKSAGIKLQ</sequence>
<organism evidence="2 3">
    <name type="scientific">Brenneria corticis</name>
    <dbReference type="NCBI Taxonomy" id="2173106"/>
    <lineage>
        <taxon>Bacteria</taxon>
        <taxon>Pseudomonadati</taxon>
        <taxon>Pseudomonadota</taxon>
        <taxon>Gammaproteobacteria</taxon>
        <taxon>Enterobacterales</taxon>
        <taxon>Pectobacteriaceae</taxon>
        <taxon>Brenneria</taxon>
    </lineage>
</organism>
<evidence type="ECO:0000313" key="3">
    <source>
        <dbReference type="Proteomes" id="UP000296159"/>
    </source>
</evidence>
<dbReference type="PANTHER" id="PTHR42928">
    <property type="entry name" value="TRICARBOXYLATE-BINDING PROTEIN"/>
    <property type="match status" value="1"/>
</dbReference>
<dbReference type="Gene3D" id="3.40.190.150">
    <property type="entry name" value="Bordetella uptake gene, domain 1"/>
    <property type="match status" value="1"/>
</dbReference>
<dbReference type="PIRSF" id="PIRSF017082">
    <property type="entry name" value="YflP"/>
    <property type="match status" value="1"/>
</dbReference>
<dbReference type="EMBL" id="QDKH01000039">
    <property type="protein sequence ID" value="PWC10274.1"/>
    <property type="molecule type" value="Genomic_DNA"/>
</dbReference>
<dbReference type="PANTHER" id="PTHR42928:SF5">
    <property type="entry name" value="BLR1237 PROTEIN"/>
    <property type="match status" value="1"/>
</dbReference>
<evidence type="ECO:0000256" key="1">
    <source>
        <dbReference type="ARBA" id="ARBA00006987"/>
    </source>
</evidence>
<reference evidence="2 3" key="1">
    <citation type="submission" date="2018-04" db="EMBL/GenBank/DDBJ databases">
        <title>Brenneria corticis sp.nov.</title>
        <authorList>
            <person name="Li Y."/>
        </authorList>
    </citation>
    <scope>NUCLEOTIDE SEQUENCE [LARGE SCALE GENOMIC DNA]</scope>
    <source>
        <strain evidence="2 3">CFCC 11842</strain>
    </source>
</reference>
<name>A0A2U1TLG9_9GAMM</name>
<dbReference type="InterPro" id="IPR042100">
    <property type="entry name" value="Bug_dom1"/>
</dbReference>
<comment type="similarity">
    <text evidence="1">Belongs to the UPF0065 (bug) family.</text>
</comment>
<dbReference type="Gene3D" id="3.40.190.10">
    <property type="entry name" value="Periplasmic binding protein-like II"/>
    <property type="match status" value="1"/>
</dbReference>